<feature type="coiled-coil region" evidence="6">
    <location>
        <begin position="144"/>
        <end position="171"/>
    </location>
</feature>
<dbReference type="PANTHER" id="PTHR11945:SF723">
    <property type="entry name" value="AGAMOUS-LIKE MADS-BOX PROTEIN AGL62"/>
    <property type="match status" value="1"/>
</dbReference>
<dbReference type="Pfam" id="PF00319">
    <property type="entry name" value="SRF-TF"/>
    <property type="match status" value="1"/>
</dbReference>
<dbReference type="CDD" id="cd00265">
    <property type="entry name" value="MADS_MEF2_like"/>
    <property type="match status" value="1"/>
</dbReference>
<gene>
    <name evidence="8" type="ORF">CDL12_11141</name>
</gene>
<evidence type="ECO:0000256" key="6">
    <source>
        <dbReference type="SAM" id="Coils"/>
    </source>
</evidence>
<protein>
    <submittedName>
        <fullName evidence="8">MADS box transcription factor</fullName>
    </submittedName>
</protein>
<keyword evidence="4" id="KW-0804">Transcription</keyword>
<accession>A0A2G9HF98</accession>
<dbReference type="InterPro" id="IPR036879">
    <property type="entry name" value="TF_MADSbox_sf"/>
</dbReference>
<feature type="domain" description="MADS-box" evidence="7">
    <location>
        <begin position="16"/>
        <end position="76"/>
    </location>
</feature>
<evidence type="ECO:0000256" key="1">
    <source>
        <dbReference type="ARBA" id="ARBA00004123"/>
    </source>
</evidence>
<dbReference type="GO" id="GO:0000978">
    <property type="term" value="F:RNA polymerase II cis-regulatory region sequence-specific DNA binding"/>
    <property type="evidence" value="ECO:0007669"/>
    <property type="project" value="TreeGrafter"/>
</dbReference>
<dbReference type="OrthoDB" id="1896642at2759"/>
<evidence type="ECO:0000256" key="4">
    <source>
        <dbReference type="ARBA" id="ARBA00023163"/>
    </source>
</evidence>
<dbReference type="FunFam" id="3.40.1810.10:FF:000006">
    <property type="entry name" value="Agamous-like MADS-box protein AGL62"/>
    <property type="match status" value="1"/>
</dbReference>
<evidence type="ECO:0000256" key="5">
    <source>
        <dbReference type="ARBA" id="ARBA00023242"/>
    </source>
</evidence>
<comment type="caution">
    <text evidence="8">The sequence shown here is derived from an EMBL/GenBank/DDBJ whole genome shotgun (WGS) entry which is preliminary data.</text>
</comment>
<name>A0A2G9HF98_9LAMI</name>
<reference evidence="9" key="1">
    <citation type="journal article" date="2018" name="Gigascience">
        <title>Genome assembly of the Pink Ipe (Handroanthus impetiginosus, Bignoniaceae), a highly valued, ecologically keystone Neotropical timber forest tree.</title>
        <authorList>
            <person name="Silva-Junior O.B."/>
            <person name="Grattapaglia D."/>
            <person name="Novaes E."/>
            <person name="Collevatti R.G."/>
        </authorList>
    </citation>
    <scope>NUCLEOTIDE SEQUENCE [LARGE SCALE GENOMIC DNA]</scope>
    <source>
        <strain evidence="9">cv. UFG-1</strain>
    </source>
</reference>
<dbReference type="PANTHER" id="PTHR11945">
    <property type="entry name" value="MADS BOX PROTEIN"/>
    <property type="match status" value="1"/>
</dbReference>
<dbReference type="EMBL" id="NKXS01001926">
    <property type="protein sequence ID" value="PIN16209.1"/>
    <property type="molecule type" value="Genomic_DNA"/>
</dbReference>
<organism evidence="8 9">
    <name type="scientific">Handroanthus impetiginosus</name>
    <dbReference type="NCBI Taxonomy" id="429701"/>
    <lineage>
        <taxon>Eukaryota</taxon>
        <taxon>Viridiplantae</taxon>
        <taxon>Streptophyta</taxon>
        <taxon>Embryophyta</taxon>
        <taxon>Tracheophyta</taxon>
        <taxon>Spermatophyta</taxon>
        <taxon>Magnoliopsida</taxon>
        <taxon>eudicotyledons</taxon>
        <taxon>Gunneridae</taxon>
        <taxon>Pentapetalae</taxon>
        <taxon>asterids</taxon>
        <taxon>lamiids</taxon>
        <taxon>Lamiales</taxon>
        <taxon>Bignoniaceae</taxon>
        <taxon>Crescentiina</taxon>
        <taxon>Tabebuia alliance</taxon>
        <taxon>Handroanthus</taxon>
    </lineage>
</organism>
<keyword evidence="5" id="KW-0539">Nucleus</keyword>
<dbReference type="AlphaFoldDB" id="A0A2G9HF98"/>
<dbReference type="GO" id="GO:0005634">
    <property type="term" value="C:nucleus"/>
    <property type="evidence" value="ECO:0007669"/>
    <property type="project" value="UniProtKB-SubCell"/>
</dbReference>
<proteinExistence type="predicted"/>
<dbReference type="InterPro" id="IPR002100">
    <property type="entry name" value="TF_MADSbox"/>
</dbReference>
<comment type="subcellular location">
    <subcellularLocation>
        <location evidence="1">Nucleus</location>
    </subcellularLocation>
</comment>
<evidence type="ECO:0000256" key="3">
    <source>
        <dbReference type="ARBA" id="ARBA00023125"/>
    </source>
</evidence>
<evidence type="ECO:0000313" key="9">
    <source>
        <dbReference type="Proteomes" id="UP000231279"/>
    </source>
</evidence>
<evidence type="ECO:0000313" key="8">
    <source>
        <dbReference type="EMBL" id="PIN16209.1"/>
    </source>
</evidence>
<dbReference type="GO" id="GO:0045944">
    <property type="term" value="P:positive regulation of transcription by RNA polymerase II"/>
    <property type="evidence" value="ECO:0007669"/>
    <property type="project" value="InterPro"/>
</dbReference>
<dbReference type="SMART" id="SM00432">
    <property type="entry name" value="MADS"/>
    <property type="match status" value="1"/>
</dbReference>
<evidence type="ECO:0000259" key="7">
    <source>
        <dbReference type="PROSITE" id="PS50066"/>
    </source>
</evidence>
<evidence type="ECO:0000256" key="2">
    <source>
        <dbReference type="ARBA" id="ARBA00023015"/>
    </source>
</evidence>
<keyword evidence="2" id="KW-0805">Transcription regulation</keyword>
<dbReference type="SUPFAM" id="SSF55455">
    <property type="entry name" value="SRF-like"/>
    <property type="match status" value="1"/>
</dbReference>
<dbReference type="Proteomes" id="UP000231279">
    <property type="component" value="Unassembled WGS sequence"/>
</dbReference>
<keyword evidence="9" id="KW-1185">Reference proteome</keyword>
<dbReference type="GO" id="GO:0000981">
    <property type="term" value="F:DNA-binding transcription factor activity, RNA polymerase II-specific"/>
    <property type="evidence" value="ECO:0007669"/>
    <property type="project" value="TreeGrafter"/>
</dbReference>
<sequence length="229" mass="25162">MVILKNNTQMTKKTTQGRKKIEIKKIENLSNRQVTFSKRRGGLFKKASELCILCGAEIAIIVHSLGKRVFVFGHTTVDSVIDRFLSGGGAAAEGAENCLVAKTRDYDQHCSDVCRELEAEKRRREAIEEGKRAAGGDGGFWWNAAVEELDVEELEEYAAALEELMKNVTLRADDLMLINSAAAAGRTVEAYDGEGCHLLEDMGAFVDQNQGITCGLDDGGFGNFKFLDF</sequence>
<dbReference type="PRINTS" id="PR00404">
    <property type="entry name" value="MADSDOMAIN"/>
</dbReference>
<keyword evidence="6" id="KW-0175">Coiled coil</keyword>
<dbReference type="Gene3D" id="3.40.1810.10">
    <property type="entry name" value="Transcription factor, MADS-box"/>
    <property type="match status" value="1"/>
</dbReference>
<dbReference type="GO" id="GO:0046983">
    <property type="term" value="F:protein dimerization activity"/>
    <property type="evidence" value="ECO:0007669"/>
    <property type="project" value="InterPro"/>
</dbReference>
<dbReference type="InterPro" id="IPR033896">
    <property type="entry name" value="MEF2-like_N"/>
</dbReference>
<dbReference type="PROSITE" id="PS50066">
    <property type="entry name" value="MADS_BOX_2"/>
    <property type="match status" value="1"/>
</dbReference>
<keyword evidence="3" id="KW-0238">DNA-binding</keyword>